<evidence type="ECO:0000256" key="2">
    <source>
        <dbReference type="SAM" id="MobiDB-lite"/>
    </source>
</evidence>
<feature type="compositionally biased region" description="Polar residues" evidence="2">
    <location>
        <begin position="48"/>
        <end position="73"/>
    </location>
</feature>
<keyword evidence="1" id="KW-0175">Coiled coil</keyword>
<evidence type="ECO:0000313" key="4">
    <source>
        <dbReference type="Proteomes" id="UP000187209"/>
    </source>
</evidence>
<dbReference type="Proteomes" id="UP000187209">
    <property type="component" value="Unassembled WGS sequence"/>
</dbReference>
<dbReference type="OrthoDB" id="10639865at2759"/>
<evidence type="ECO:0000313" key="3">
    <source>
        <dbReference type="EMBL" id="OMJ77298.1"/>
    </source>
</evidence>
<comment type="caution">
    <text evidence="3">The sequence shown here is derived from an EMBL/GenBank/DDBJ whole genome shotgun (WGS) entry which is preliminary data.</text>
</comment>
<reference evidence="3 4" key="1">
    <citation type="submission" date="2016-11" db="EMBL/GenBank/DDBJ databases">
        <title>The macronuclear genome of Stentor coeruleus: a giant cell with tiny introns.</title>
        <authorList>
            <person name="Slabodnick M."/>
            <person name="Ruby J.G."/>
            <person name="Reiff S.B."/>
            <person name="Swart E.C."/>
            <person name="Gosai S."/>
            <person name="Prabakaran S."/>
            <person name="Witkowska E."/>
            <person name="Larue G.E."/>
            <person name="Fisher S."/>
            <person name="Freeman R.M."/>
            <person name="Gunawardena J."/>
            <person name="Chu W."/>
            <person name="Stover N.A."/>
            <person name="Gregory B.D."/>
            <person name="Nowacki M."/>
            <person name="Derisi J."/>
            <person name="Roy S.W."/>
            <person name="Marshall W.F."/>
            <person name="Sood P."/>
        </authorList>
    </citation>
    <scope>NUCLEOTIDE SEQUENCE [LARGE SCALE GENOMIC DNA]</scope>
    <source>
        <strain evidence="3">WM001</strain>
    </source>
</reference>
<feature type="region of interest" description="Disordered" evidence="2">
    <location>
        <begin position="47"/>
        <end position="73"/>
    </location>
</feature>
<sequence>MYLRNSRSPMKKITTRHYKRISESISYQRPLEDDVIAQLYKYRRQKTKQAFPNKDSSFSQTEKPINSQNRPTSAQLNNSIFSALKTQELSPLKLTNSQVFLEQSVDRLYKGSRPTTQSVDMQNTPLFQLAEVVCEKKAEEIELKLKSQDEALSGNLINDLIFLKPLKFDLELNWEIARGKETLAPEKKLGIFYVLQEKMINPLPVGSINTFNLEPIVDELKEFSRLFREILRGIAYKSGEDEAVLMEMLWKVVMKLIDASLGKHEFALNCVIESTKSRLKYMHDDFNQKLKAKINEFEKKYADLNKENETLKHHVKTLTKEKSDLIQALNDKTKTLVELTEVESQEKACVEFRGLLNKLSTYITESETEQSKQVNTLNHISVMIHAADMISQNPETKYAQTQTSWQISESYLPESEKKIFSKYPLFPILIKNEKVPPKTNAVTLCQNTIENCDGQLSFYVELMIYLQTFYKDRQSLIQNYRGIHQHLLNDTSNSGKFYLLLLSNSKPEFLRIEQIIFKLHNLFTKNSENNSMNMNKLLDFLQNYLPEEREFCEEILEIITKTIGEKDRYFLIAHRYFLAMEKMGRGPKGIADHENITSNEFAEWAKHKLNWWVSAKDLSDFTKNHQNKAFSTLAGLENSVSDKIKEFKIEKDAFLLAVLNFSYTKFKKNEAANKNIETIDDYPGFKDIINRSAKEIPDKKLQHGFAELVLGTSYEDILEKVFNFEFIDLKLCEAPKLKKKPLKILKKPKK</sequence>
<feature type="coiled-coil region" evidence="1">
    <location>
        <begin position="287"/>
        <end position="321"/>
    </location>
</feature>
<proteinExistence type="predicted"/>
<protein>
    <submittedName>
        <fullName evidence="3">Uncharacterized protein</fullName>
    </submittedName>
</protein>
<dbReference type="AlphaFoldDB" id="A0A1R2BKK9"/>
<keyword evidence="4" id="KW-1185">Reference proteome</keyword>
<name>A0A1R2BKK9_9CILI</name>
<dbReference type="EMBL" id="MPUH01000582">
    <property type="protein sequence ID" value="OMJ77298.1"/>
    <property type="molecule type" value="Genomic_DNA"/>
</dbReference>
<accession>A0A1R2BKK9</accession>
<organism evidence="3 4">
    <name type="scientific">Stentor coeruleus</name>
    <dbReference type="NCBI Taxonomy" id="5963"/>
    <lineage>
        <taxon>Eukaryota</taxon>
        <taxon>Sar</taxon>
        <taxon>Alveolata</taxon>
        <taxon>Ciliophora</taxon>
        <taxon>Postciliodesmatophora</taxon>
        <taxon>Heterotrichea</taxon>
        <taxon>Heterotrichida</taxon>
        <taxon>Stentoridae</taxon>
        <taxon>Stentor</taxon>
    </lineage>
</organism>
<gene>
    <name evidence="3" type="ORF">SteCoe_23121</name>
</gene>
<evidence type="ECO:0000256" key="1">
    <source>
        <dbReference type="SAM" id="Coils"/>
    </source>
</evidence>